<feature type="transmembrane region" description="Helical" evidence="2">
    <location>
        <begin position="12"/>
        <end position="30"/>
    </location>
</feature>
<dbReference type="PANTHER" id="PTHR33393:SF11">
    <property type="entry name" value="POLYGLUTAMINE SYNTHESIS ACCESSORY PROTEIN RV0574C-RELATED"/>
    <property type="match status" value="1"/>
</dbReference>
<dbReference type="PANTHER" id="PTHR33393">
    <property type="entry name" value="POLYGLUTAMINE SYNTHESIS ACCESSORY PROTEIN RV0574C-RELATED"/>
    <property type="match status" value="1"/>
</dbReference>
<dbReference type="SMART" id="SM00854">
    <property type="entry name" value="PGA_cap"/>
    <property type="match status" value="1"/>
</dbReference>
<proteinExistence type="inferred from homology"/>
<reference evidence="4 5" key="1">
    <citation type="submission" date="2018-06" db="EMBL/GenBank/DDBJ databases">
        <title>Draft genome sequence of hyperthermophilic methanogen Methanothermobacter tenebrarum sp. MCM-B 1447.</title>
        <authorList>
            <person name="Pore S.D."/>
            <person name="Dagar S."/>
            <person name="Dhakephalkar P.K."/>
        </authorList>
    </citation>
    <scope>NUCLEOTIDE SEQUENCE [LARGE SCALE GENOMIC DNA]</scope>
    <source>
        <strain evidence="4 5">MCM B 1447</strain>
    </source>
</reference>
<dbReference type="SUPFAM" id="SSF56300">
    <property type="entry name" value="Metallo-dependent phosphatases"/>
    <property type="match status" value="1"/>
</dbReference>
<name>A0A328PHS5_9EURY</name>
<keyword evidence="2" id="KW-0812">Transmembrane</keyword>
<organism evidence="4 5">
    <name type="scientific">Methanothermobacter tenebrarum</name>
    <dbReference type="NCBI Taxonomy" id="680118"/>
    <lineage>
        <taxon>Archaea</taxon>
        <taxon>Methanobacteriati</taxon>
        <taxon>Methanobacteriota</taxon>
        <taxon>Methanomada group</taxon>
        <taxon>Methanobacteria</taxon>
        <taxon>Methanobacteriales</taxon>
        <taxon>Methanobacteriaceae</taxon>
        <taxon>Methanothermobacter</taxon>
    </lineage>
</organism>
<comment type="similarity">
    <text evidence="1">Belongs to the CapA family.</text>
</comment>
<keyword evidence="2" id="KW-0472">Membrane</keyword>
<accession>A0A328PHS5</accession>
<dbReference type="AlphaFoldDB" id="A0A328PHS5"/>
<dbReference type="InterPro" id="IPR052169">
    <property type="entry name" value="CW_Biosynth-Accessory"/>
</dbReference>
<evidence type="ECO:0000256" key="1">
    <source>
        <dbReference type="ARBA" id="ARBA00005662"/>
    </source>
</evidence>
<dbReference type="Pfam" id="PF09587">
    <property type="entry name" value="PGA_cap"/>
    <property type="match status" value="1"/>
</dbReference>
<dbReference type="Gene3D" id="3.60.21.10">
    <property type="match status" value="1"/>
</dbReference>
<dbReference type="Proteomes" id="UP000249782">
    <property type="component" value="Unassembled WGS sequence"/>
</dbReference>
<dbReference type="InterPro" id="IPR029052">
    <property type="entry name" value="Metallo-depent_PP-like"/>
</dbReference>
<evidence type="ECO:0000256" key="2">
    <source>
        <dbReference type="SAM" id="Phobius"/>
    </source>
</evidence>
<keyword evidence="2" id="KW-1133">Transmembrane helix</keyword>
<sequence length="351" mass="39304">MNIVKHEIMRKNIIIVFVVLLIIALSYFNVTNPKDKVSEPEKPINITFTGDVMLGRNVNAVLYDDPQPFKNVINLTNGADLTVINLESPITTSTNQRDKLITFKADPQFTKLLKDAGVDVACLANNHLMDYGEEGLNDTIKNLEASGIMYVGAGPNITEAYKPLIIDVKGKKIAIIQASEFADEHYMPPTTKNRPGFAPISWDHIKSAIDNAKKAGADYIICEFHYGNEYRHTPNELQKNISHKCIDEGAFMVIGHHPHVSGSIEEYKGHLIFYSLGNCVFDMQNPETKRSMIIIVTIKGNSSIVHIYPINIIGYYPYLMDVENANTFLEELESYSNVKIQIKDGIGIIKT</sequence>
<evidence type="ECO:0000313" key="5">
    <source>
        <dbReference type="Proteomes" id="UP000249782"/>
    </source>
</evidence>
<comment type="caution">
    <text evidence="4">The sequence shown here is derived from an EMBL/GenBank/DDBJ whole genome shotgun (WGS) entry which is preliminary data.</text>
</comment>
<dbReference type="CDD" id="cd07381">
    <property type="entry name" value="MPP_CapA"/>
    <property type="match status" value="1"/>
</dbReference>
<dbReference type="InterPro" id="IPR019079">
    <property type="entry name" value="Capsule_synth_CapA"/>
</dbReference>
<dbReference type="EMBL" id="QLOE01000004">
    <property type="protein sequence ID" value="RAO79216.1"/>
    <property type="molecule type" value="Genomic_DNA"/>
</dbReference>
<gene>
    <name evidence="4" type="ORF">DPC56_04670</name>
</gene>
<evidence type="ECO:0000259" key="3">
    <source>
        <dbReference type="SMART" id="SM00854"/>
    </source>
</evidence>
<feature type="domain" description="Capsule synthesis protein CapA" evidence="3">
    <location>
        <begin position="45"/>
        <end position="283"/>
    </location>
</feature>
<evidence type="ECO:0000313" key="4">
    <source>
        <dbReference type="EMBL" id="RAO79216.1"/>
    </source>
</evidence>
<keyword evidence="5" id="KW-1185">Reference proteome</keyword>
<protein>
    <submittedName>
        <fullName evidence="4">CapA family protein</fullName>
    </submittedName>
</protein>